<evidence type="ECO:0000313" key="6">
    <source>
        <dbReference type="Proteomes" id="UP000594638"/>
    </source>
</evidence>
<keyword evidence="4" id="KW-0732">Signal</keyword>
<dbReference type="GO" id="GO:0019441">
    <property type="term" value="P:L-tryptophan catabolic process to kynurenine"/>
    <property type="evidence" value="ECO:0007669"/>
    <property type="project" value="InterPro"/>
</dbReference>
<keyword evidence="3" id="KW-0272">Extracellular matrix</keyword>
<dbReference type="OrthoDB" id="7108654at2759"/>
<feature type="chain" id="PRO_5035936724" evidence="4">
    <location>
        <begin position="23"/>
        <end position="299"/>
    </location>
</feature>
<dbReference type="InterPro" id="IPR007325">
    <property type="entry name" value="KFase/CYL"/>
</dbReference>
<dbReference type="PANTHER" id="PTHR31118">
    <property type="entry name" value="CYCLASE-LIKE PROTEIN 2"/>
    <property type="match status" value="1"/>
</dbReference>
<dbReference type="Proteomes" id="UP000594638">
    <property type="component" value="Unassembled WGS sequence"/>
</dbReference>
<sequence length="299" mass="33370">MRSVHILIVFAELLVISLRSAALSSDAYPSGYGDELGTCVGIGDTISSPLRREVYDNGEIIDITHRFTPNTPVGSSTEGVGRFLTLLESMKNGSDYNFSEMKLPVHSGTHVDAPGHMYDNYFDEGYDVDTLDLRVLNGPALLVDVPRDKNITAEVMESLNIPKGVKRVLFRTLNTDRRLMYKKEFDASYVGFMKDGAQWLVDNTDIKLVGKCYLDISVQCFRVITWFTHLIIILGIDYLSVAAHDDLITSHLVFLKSREIILVEGLKLDNVRPGIYTVHCLPLRLVGAEGSPIRCILTK</sequence>
<name>A0A8S0S8W7_OLEEU</name>
<dbReference type="Pfam" id="PF04199">
    <property type="entry name" value="Cyclase"/>
    <property type="match status" value="1"/>
</dbReference>
<dbReference type="GO" id="GO:0004061">
    <property type="term" value="F:arylformamidase activity"/>
    <property type="evidence" value="ECO:0007669"/>
    <property type="project" value="InterPro"/>
</dbReference>
<protein>
    <submittedName>
        <fullName evidence="5">Kynurenine formamidase isoform X1</fullName>
    </submittedName>
</protein>
<proteinExistence type="inferred from homology"/>
<evidence type="ECO:0000313" key="5">
    <source>
        <dbReference type="EMBL" id="CAA2987625.1"/>
    </source>
</evidence>
<evidence type="ECO:0000256" key="3">
    <source>
        <dbReference type="ARBA" id="ARBA00022530"/>
    </source>
</evidence>
<evidence type="ECO:0000256" key="4">
    <source>
        <dbReference type="SAM" id="SignalP"/>
    </source>
</evidence>
<dbReference type="Gene3D" id="3.50.30.50">
    <property type="entry name" value="Putative cyclase"/>
    <property type="match status" value="1"/>
</dbReference>
<reference evidence="5 6" key="1">
    <citation type="submission" date="2019-12" db="EMBL/GenBank/DDBJ databases">
        <authorList>
            <person name="Alioto T."/>
            <person name="Alioto T."/>
            <person name="Gomez Garrido J."/>
        </authorList>
    </citation>
    <scope>NUCLEOTIDE SEQUENCE [LARGE SCALE GENOMIC DNA]</scope>
</reference>
<dbReference type="SUPFAM" id="SSF102198">
    <property type="entry name" value="Putative cyclase"/>
    <property type="match status" value="1"/>
</dbReference>
<dbReference type="AlphaFoldDB" id="A0A8S0S8W7"/>
<comment type="caution">
    <text evidence="5">The sequence shown here is derived from an EMBL/GenBank/DDBJ whole genome shotgun (WGS) entry which is preliminary data.</text>
</comment>
<dbReference type="PANTHER" id="PTHR31118:SF12">
    <property type="entry name" value="CYCLASE-LIKE PROTEIN 2"/>
    <property type="match status" value="1"/>
</dbReference>
<organism evidence="5 6">
    <name type="scientific">Olea europaea subsp. europaea</name>
    <dbReference type="NCBI Taxonomy" id="158383"/>
    <lineage>
        <taxon>Eukaryota</taxon>
        <taxon>Viridiplantae</taxon>
        <taxon>Streptophyta</taxon>
        <taxon>Embryophyta</taxon>
        <taxon>Tracheophyta</taxon>
        <taxon>Spermatophyta</taxon>
        <taxon>Magnoliopsida</taxon>
        <taxon>eudicotyledons</taxon>
        <taxon>Gunneridae</taxon>
        <taxon>Pentapetalae</taxon>
        <taxon>asterids</taxon>
        <taxon>lamiids</taxon>
        <taxon>Lamiales</taxon>
        <taxon>Oleaceae</taxon>
        <taxon>Oleeae</taxon>
        <taxon>Olea</taxon>
    </lineage>
</organism>
<gene>
    <name evidence="5" type="ORF">OLEA9_A077303</name>
</gene>
<comment type="similarity">
    <text evidence="2">Belongs to the Cyclase 1 superfamily.</text>
</comment>
<evidence type="ECO:0000256" key="1">
    <source>
        <dbReference type="ARBA" id="ARBA00004498"/>
    </source>
</evidence>
<evidence type="ECO:0000256" key="2">
    <source>
        <dbReference type="ARBA" id="ARBA00007865"/>
    </source>
</evidence>
<keyword evidence="6" id="KW-1185">Reference proteome</keyword>
<dbReference type="Gramene" id="OE9A077303T2">
    <property type="protein sequence ID" value="OE9A077303C2"/>
    <property type="gene ID" value="OE9A077303"/>
</dbReference>
<accession>A0A8S0S8W7</accession>
<dbReference type="EMBL" id="CACTIH010003938">
    <property type="protein sequence ID" value="CAA2987625.1"/>
    <property type="molecule type" value="Genomic_DNA"/>
</dbReference>
<comment type="subcellular location">
    <subcellularLocation>
        <location evidence="1">Secreted</location>
        <location evidence="1">Extracellular space</location>
        <location evidence="1">Extracellular matrix</location>
    </subcellularLocation>
</comment>
<feature type="signal peptide" evidence="4">
    <location>
        <begin position="1"/>
        <end position="22"/>
    </location>
</feature>
<dbReference type="InterPro" id="IPR037175">
    <property type="entry name" value="KFase_sf"/>
</dbReference>
<keyword evidence="3" id="KW-0964">Secreted</keyword>